<dbReference type="PANTHER" id="PTHR24045">
    <property type="match status" value="1"/>
</dbReference>
<proteinExistence type="inferred from homology"/>
<evidence type="ECO:0000313" key="6">
    <source>
        <dbReference type="Proteomes" id="UP000799779"/>
    </source>
</evidence>
<gene>
    <name evidence="5" type="ORF">P154DRAFT_427696</name>
</gene>
<dbReference type="Proteomes" id="UP000799779">
    <property type="component" value="Unassembled WGS sequence"/>
</dbReference>
<dbReference type="InterPro" id="IPR047141">
    <property type="entry name" value="Stealth"/>
</dbReference>
<name>A0A6A5WPX1_9PLEO</name>
<keyword evidence="2" id="KW-0808">Transferase</keyword>
<dbReference type="GO" id="GO:0046835">
    <property type="term" value="P:carbohydrate phosphorylation"/>
    <property type="evidence" value="ECO:0007669"/>
    <property type="project" value="TreeGrafter"/>
</dbReference>
<dbReference type="OrthoDB" id="263283at2759"/>
<dbReference type="PANTHER" id="PTHR24045:SF0">
    <property type="entry name" value="N-ACETYLGLUCOSAMINE-1-PHOSPHOTRANSFERASE SUBUNITS ALPHA_BETA"/>
    <property type="match status" value="1"/>
</dbReference>
<comment type="similarity">
    <text evidence="1">Belongs to the stealth family.</text>
</comment>
<reference evidence="5" key="1">
    <citation type="journal article" date="2020" name="Stud. Mycol.">
        <title>101 Dothideomycetes genomes: a test case for predicting lifestyles and emergence of pathogens.</title>
        <authorList>
            <person name="Haridas S."/>
            <person name="Albert R."/>
            <person name="Binder M."/>
            <person name="Bloem J."/>
            <person name="Labutti K."/>
            <person name="Salamov A."/>
            <person name="Andreopoulos B."/>
            <person name="Baker S."/>
            <person name="Barry K."/>
            <person name="Bills G."/>
            <person name="Bluhm B."/>
            <person name="Cannon C."/>
            <person name="Castanera R."/>
            <person name="Culley D."/>
            <person name="Daum C."/>
            <person name="Ezra D."/>
            <person name="Gonzalez J."/>
            <person name="Henrissat B."/>
            <person name="Kuo A."/>
            <person name="Liang C."/>
            <person name="Lipzen A."/>
            <person name="Lutzoni F."/>
            <person name="Magnuson J."/>
            <person name="Mondo S."/>
            <person name="Nolan M."/>
            <person name="Ohm R."/>
            <person name="Pangilinan J."/>
            <person name="Park H.-J."/>
            <person name="Ramirez L."/>
            <person name="Alfaro M."/>
            <person name="Sun H."/>
            <person name="Tritt A."/>
            <person name="Yoshinaga Y."/>
            <person name="Zwiers L.-H."/>
            <person name="Turgeon B."/>
            <person name="Goodwin S."/>
            <person name="Spatafora J."/>
            <person name="Crous P."/>
            <person name="Grigoriev I."/>
        </authorList>
    </citation>
    <scope>NUCLEOTIDE SEQUENCE</scope>
    <source>
        <strain evidence="5">CBS 123094</strain>
    </source>
</reference>
<keyword evidence="6" id="KW-1185">Reference proteome</keyword>
<dbReference type="GO" id="GO:0003976">
    <property type="term" value="F:UDP-N-acetylglucosamine-lysosomal-enzyme N-acetylglucosaminephosphotransferase activity"/>
    <property type="evidence" value="ECO:0007669"/>
    <property type="project" value="TreeGrafter"/>
</dbReference>
<evidence type="ECO:0008006" key="7">
    <source>
        <dbReference type="Google" id="ProtNLM"/>
    </source>
</evidence>
<accession>A0A6A5WPX1</accession>
<evidence type="ECO:0000256" key="2">
    <source>
        <dbReference type="ARBA" id="ARBA00022679"/>
    </source>
</evidence>
<evidence type="ECO:0000259" key="3">
    <source>
        <dbReference type="Pfam" id="PF11380"/>
    </source>
</evidence>
<dbReference type="InterPro" id="IPR031358">
    <property type="entry name" value="Stealth_CR1"/>
</dbReference>
<dbReference type="InterPro" id="IPR021520">
    <property type="entry name" value="Stealth_CR2"/>
</dbReference>
<dbReference type="Pfam" id="PF17101">
    <property type="entry name" value="Stealth_CR1"/>
    <property type="match status" value="1"/>
</dbReference>
<evidence type="ECO:0000256" key="1">
    <source>
        <dbReference type="ARBA" id="ARBA00007583"/>
    </source>
</evidence>
<evidence type="ECO:0000259" key="4">
    <source>
        <dbReference type="Pfam" id="PF17101"/>
    </source>
</evidence>
<organism evidence="5 6">
    <name type="scientific">Amniculicola lignicola CBS 123094</name>
    <dbReference type="NCBI Taxonomy" id="1392246"/>
    <lineage>
        <taxon>Eukaryota</taxon>
        <taxon>Fungi</taxon>
        <taxon>Dikarya</taxon>
        <taxon>Ascomycota</taxon>
        <taxon>Pezizomycotina</taxon>
        <taxon>Dothideomycetes</taxon>
        <taxon>Pleosporomycetidae</taxon>
        <taxon>Pleosporales</taxon>
        <taxon>Amniculicolaceae</taxon>
        <taxon>Amniculicola</taxon>
    </lineage>
</organism>
<dbReference type="AlphaFoldDB" id="A0A6A5WPX1"/>
<feature type="domain" description="Stealth protein CR1 conserved region 1" evidence="4">
    <location>
        <begin position="64"/>
        <end position="91"/>
    </location>
</feature>
<feature type="domain" description="Stealth protein CR2 conserved region 2" evidence="3">
    <location>
        <begin position="108"/>
        <end position="228"/>
    </location>
</feature>
<dbReference type="Pfam" id="PF11380">
    <property type="entry name" value="Stealth_CR2"/>
    <property type="match status" value="1"/>
</dbReference>
<protein>
    <recommendedName>
        <fullName evidence="7">Stealth protein CR1 conserved region 1 domain-containing protein</fullName>
    </recommendedName>
</protein>
<evidence type="ECO:0000313" key="5">
    <source>
        <dbReference type="EMBL" id="KAF2003940.1"/>
    </source>
</evidence>
<dbReference type="EMBL" id="ML977569">
    <property type="protein sequence ID" value="KAF2003940.1"/>
    <property type="molecule type" value="Genomic_DNA"/>
</dbReference>
<sequence>MTPWDENYQFPSWDECESIKVKSEGLPDVLHFTFEQSVKDVILEGWEDTWIAKAHYTGPQLEEPKIDFVYNWVNGSQTEFKESMRPYELNSSLNDEEGVWLDAHSANRYRDWGELRYSMRSVETFAGTFYNRIQILVNAYQNTAWDGSQKKTQAGKQRPYWLREDLENVQVLSQEEFFGPDERKCLPTFDSLTIENQLYNTKSETDRVFALSDDMILGKPHAASDIYSPLFGPTMGFKENAYNTLNPPTEKDADRFGEKPFLIYTSWLLNRRFGSRKRKGQVHFGHSLSRSIFKEAITSFPRPAMTSAFQRFRGETGFQIYSWFVAFHYTMERHREALLWSYIMLRSDLNDDSYLDWDERKKMLSEITEGMTNETPETFRRRVYYDVPDHLQKAGLQPPQVNTDIQWTSLDGPIMIKDLDCDEFDTEECLAPGFSMSASDEVARNPMFSSASIFDRMAREKPNCGDCLIKLILNRRSAGLEPLLPRSSKKPEQREIVIKALTKYQYTVVNPDAQFYMLTDSEQVEHALLKPYIKNKKRVGQMCLNDDVVTTDPEELEHLGKVMNAVFEGILPRKSSFEM</sequence>
<dbReference type="GO" id="GO:0005794">
    <property type="term" value="C:Golgi apparatus"/>
    <property type="evidence" value="ECO:0007669"/>
    <property type="project" value="TreeGrafter"/>
</dbReference>